<dbReference type="Pfam" id="PF17921">
    <property type="entry name" value="Integrase_H2C2"/>
    <property type="match status" value="1"/>
</dbReference>
<keyword evidence="5" id="KW-0255">Endonuclease</keyword>
<evidence type="ECO:0000256" key="2">
    <source>
        <dbReference type="ARBA" id="ARBA00022679"/>
    </source>
</evidence>
<dbReference type="Gene3D" id="3.30.70.270">
    <property type="match status" value="2"/>
</dbReference>
<feature type="compositionally biased region" description="Basic and acidic residues" evidence="10">
    <location>
        <begin position="222"/>
        <end position="243"/>
    </location>
</feature>
<dbReference type="SUPFAM" id="SSF56672">
    <property type="entry name" value="DNA/RNA polymerases"/>
    <property type="match status" value="1"/>
</dbReference>
<sequence length="2203" mass="250941">MVPDLDDPMEIARLKRDGHDAEEKYKSLEERLKAVEGTGTFSALSAKELSLVPDLVLPPKFKVPDFEKYEGTRCPKAHLIMFCRKMAGHLNEDKLLIHCFQDSLIGTALRWYDQLSTEKIRSWKDLATAFCEQYKHVTDVAPDRMTLQMLEKKPTETFRQYAQRWRDLSVQVKPPLTKSEVTVLFINTLRAPFYEKLVGSATKDFADLVISGELIENGIKCGRMEGPESSKRPTPAKKKDPEAHMVGTGSHYAPNPYPTRPRPQFRPPPSSYFPPQSPYYQAPSPYPVYATDTQRPFTIIPPNTMPAQNQPKNEQRPVRPNPDRPQFTPIPVAYGELCPKLLEKQLISPHYMAPLKPPFPRWYDPNANCMYHAGNQGHSTDNCLAFKRRVQGLIDAGILRFDGINNMTRNPLPNHATRNVNMVTPEDGWRARSCVSRIRAPLEKVWEVMIEKGMLDRNFKEENAKSPSFCVFHGISGHHIQSCEEFKELLQSMMDNKKVEIFNKMEETGGKEICASEGQSSGPPYSADRPLVIYYEAKKKERKPKMIIQVPSPFPYKDSKAVPWKYDVNVAIPEATGNVSEVGHFTRSGRCYFPEMVETKKKAIGTSQKGKALIHEAEGEVEIQAEQGTKEPVNEEEAQEFLKFIKHSEYNVMEQLNKQPAKISVLSLLLNSEPHRNALLKVLNQAYVPSNVPIEKLDRWVNNLNADNFISFSDDEIPPNGRGSVKALHITTGCKGYIIPHVLIDNGSTLNVMPLATLSRMPVDMSYLRPCHSAVRAFDGTRREVMGKIEIPLEVGPCTYNVEFQVMDIAPSYNCLLGRPWIHSAGAIPSSLHQKIKFIMDNRLITIAGEEDIVASLSTDTPYIEANKDVPECSFRSFEFINATFVAEGDRTPTPKLSRNTKMGVKLTVGRGARAGKGLGRHQQGIARALNPVHHKAPYGLGFKPDGPQRRKQLQKDQRKRIARASGREVEWEPMTYPPLVKTFTSAGMMYPEGGSSQNTLLLVERDLQNFHINVVNKADDATRGLSKIRLGPPGHVLNNWTAEDLLVVSRIPPKCSDNDSVNNPATDPKIDFEQAICLGEFEANEDAEDFVSTPHLLKIMEQEDKQILPHQESIETVNLGNEEKRQEVKIGISISESTKHDLVTLLHEYKDVFSWSYQDMPGLSEDVMVHRLPVKPESRPIQQKLRRMRPEMLLKIKEEFDAGFLQVSKYPEWVANIVPVPKKDGKVRMCVDYRDLNRASPKDNFPLPHIDTLVDNTAKRSLFSFMDGFSGYNQIKMAPEDMEKTTFVTMWGTFCYKVMPFGLKNAGATYQRAMVMLFHDMMHKEIEVYVDDMIAKSRGEGEHVGNLQKLFEILRKFQLKLNPAKCTFGVTSGKLLGFIVSERGIEVDPDKIKAIQDLPSPRTQKEVRGFLGRLNYIARFIAQLTNQCDPIFRLLRKHNPGEWNEECQVAFDKIKQYLSNPPVLVPPTPGRPLILYLTVFESSMGCVLGQHDESGRRERAIYYLSKKFAEYEAKYPSIEKFCCALVWAARRLRQYMLYHTTWLISKLDPIKYMMESPALSGRMARWQILLSEYDIIYVSQKSIKGSAIADFLAARTTEEYEPLRFDFPDEDLMCITEKECESSKEESWKMSFDGASNALGHGIGAVLVSPEGSHYPFTARLNFFCTNNIAEYEACIMGLRAAIERGIKILKVSGDSALVIYQIRGDWEVRDSKLVKYHDLVMDLVKEFEEVTFNYFPREENQLADALATLASMFKANREAKIMPLQMSIYEAPAHCFSIGKEADGRPWFHDILGYVKHQRYPEQANENDKRTIRKMAAGFVLNWDILYKRGKDQVLLRCVDNVEAGKILEEVHEGTCGTHANGFTMARKIMRLGYYWLTMESDCISYARRCHKCQIYGDKIHAAPSPLHVMTSPWPFSMWGMDVIGPISPTASNGHRFIFVVIDYFTKWVEATSFANVTKTAVCKFLKKEIICRYGLHEKIISDNALNLNNKMMKEVCEQFQIKHHNSSPYRPKMNGAVEAANKNIKKIIGKMIEAYKDWHEKLPFALYAYRACVRTSTGATPFSLVYGMEAVLPIEVEIPSLRILMESKLEESKWVQARYDQLNLIEEKRLKAICHGQMYQKRMITAHDKKVRPREFREGELMLRKILPIQKDSRGKWAPNWEGPYVVKKAFSGGALILTEMDRKEVPNPVNSDAVKKYYA</sequence>
<evidence type="ECO:0000256" key="6">
    <source>
        <dbReference type="ARBA" id="ARBA00022801"/>
    </source>
</evidence>
<dbReference type="CDD" id="cd09279">
    <property type="entry name" value="RNase_HI_like"/>
    <property type="match status" value="1"/>
</dbReference>
<dbReference type="FunFam" id="3.30.70.270:FF:000063">
    <property type="entry name" value="Zinc knuckle domaincontaining protein"/>
    <property type="match status" value="1"/>
</dbReference>
<dbReference type="InterPro" id="IPR043128">
    <property type="entry name" value="Rev_trsase/Diguanyl_cyclase"/>
</dbReference>
<feature type="region of interest" description="Disordered" evidence="10">
    <location>
        <begin position="221"/>
        <end position="270"/>
    </location>
</feature>
<dbReference type="PROSITE" id="PS50174">
    <property type="entry name" value="G_PATCH"/>
    <property type="match status" value="1"/>
</dbReference>
<keyword evidence="7" id="KW-0695">RNA-directed DNA polymerase</keyword>
<organism evidence="14 15">
    <name type="scientific">Gossypium australe</name>
    <dbReference type="NCBI Taxonomy" id="47621"/>
    <lineage>
        <taxon>Eukaryota</taxon>
        <taxon>Viridiplantae</taxon>
        <taxon>Streptophyta</taxon>
        <taxon>Embryophyta</taxon>
        <taxon>Tracheophyta</taxon>
        <taxon>Spermatophyta</taxon>
        <taxon>Magnoliopsida</taxon>
        <taxon>eudicotyledons</taxon>
        <taxon>Gunneridae</taxon>
        <taxon>Pentapetalae</taxon>
        <taxon>rosids</taxon>
        <taxon>malvids</taxon>
        <taxon>Malvales</taxon>
        <taxon>Malvaceae</taxon>
        <taxon>Malvoideae</taxon>
        <taxon>Gossypium</taxon>
    </lineage>
</organism>
<dbReference type="Gene3D" id="3.10.20.370">
    <property type="match status" value="1"/>
</dbReference>
<feature type="compositionally biased region" description="Basic residues" evidence="10">
    <location>
        <begin position="950"/>
        <end position="963"/>
    </location>
</feature>
<dbReference type="InterPro" id="IPR041588">
    <property type="entry name" value="Integrase_H2C2"/>
</dbReference>
<keyword evidence="8" id="KW-0233">DNA recombination</keyword>
<accession>A0A5B6VTD2</accession>
<dbReference type="EC" id="2.7.7.49" evidence="1"/>
<feature type="region of interest" description="Disordered" evidence="10">
    <location>
        <begin position="939"/>
        <end position="967"/>
    </location>
</feature>
<feature type="compositionally biased region" description="Pro residues" evidence="10">
    <location>
        <begin position="255"/>
        <end position="270"/>
    </location>
</feature>
<dbReference type="InterPro" id="IPR000477">
    <property type="entry name" value="RT_dom"/>
</dbReference>
<dbReference type="Proteomes" id="UP000325315">
    <property type="component" value="Unassembled WGS sequence"/>
</dbReference>
<reference evidence="14" key="1">
    <citation type="submission" date="2019-08" db="EMBL/GenBank/DDBJ databases">
        <authorList>
            <person name="Liu F."/>
        </authorList>
    </citation>
    <scope>NUCLEOTIDE SEQUENCE [LARGE SCALE GENOMIC DNA]</scope>
    <source>
        <strain evidence="14">PA1801</strain>
        <tissue evidence="14">Leaf</tissue>
    </source>
</reference>
<feature type="domain" description="RNase H type-1" evidence="12">
    <location>
        <begin position="1625"/>
        <end position="1754"/>
    </location>
</feature>
<feature type="domain" description="G-patch" evidence="11">
    <location>
        <begin position="900"/>
        <end position="946"/>
    </location>
</feature>
<dbReference type="CDD" id="cd01647">
    <property type="entry name" value="RT_LTR"/>
    <property type="match status" value="1"/>
</dbReference>
<keyword evidence="15" id="KW-1185">Reference proteome</keyword>
<dbReference type="InterPro" id="IPR005162">
    <property type="entry name" value="Retrotrans_gag_dom"/>
</dbReference>
<dbReference type="Pfam" id="PF00078">
    <property type="entry name" value="RVT_1"/>
    <property type="match status" value="1"/>
</dbReference>
<dbReference type="GO" id="GO:0003676">
    <property type="term" value="F:nucleic acid binding"/>
    <property type="evidence" value="ECO:0007669"/>
    <property type="project" value="InterPro"/>
</dbReference>
<feature type="region of interest" description="Disordered" evidence="10">
    <location>
        <begin position="303"/>
        <end position="325"/>
    </location>
</feature>
<dbReference type="InterPro" id="IPR012337">
    <property type="entry name" value="RNaseH-like_sf"/>
</dbReference>
<dbReference type="InterPro" id="IPR002156">
    <property type="entry name" value="RNaseH_domain"/>
</dbReference>
<dbReference type="EMBL" id="SMMG02000005">
    <property type="protein sequence ID" value="KAA3472268.1"/>
    <property type="molecule type" value="Genomic_DNA"/>
</dbReference>
<dbReference type="GO" id="GO:0015074">
    <property type="term" value="P:DNA integration"/>
    <property type="evidence" value="ECO:0007669"/>
    <property type="project" value="InterPro"/>
</dbReference>
<dbReference type="InterPro" id="IPR041373">
    <property type="entry name" value="RT_RNaseH"/>
</dbReference>
<dbReference type="InterPro" id="IPR043502">
    <property type="entry name" value="DNA/RNA_pol_sf"/>
</dbReference>
<evidence type="ECO:0000313" key="15">
    <source>
        <dbReference type="Proteomes" id="UP000325315"/>
    </source>
</evidence>
<evidence type="ECO:0000259" key="12">
    <source>
        <dbReference type="PROSITE" id="PS50879"/>
    </source>
</evidence>
<dbReference type="InterPro" id="IPR021109">
    <property type="entry name" value="Peptidase_aspartic_dom_sf"/>
</dbReference>
<dbReference type="PROSITE" id="PS50994">
    <property type="entry name" value="INTEGRASE"/>
    <property type="match status" value="1"/>
</dbReference>
<evidence type="ECO:0000256" key="8">
    <source>
        <dbReference type="ARBA" id="ARBA00023172"/>
    </source>
</evidence>
<dbReference type="Pfam" id="PF17917">
    <property type="entry name" value="RT_RNaseH"/>
    <property type="match status" value="1"/>
</dbReference>
<evidence type="ECO:0000256" key="1">
    <source>
        <dbReference type="ARBA" id="ARBA00012493"/>
    </source>
</evidence>
<keyword evidence="3" id="KW-0548">Nucleotidyltransferase</keyword>
<gene>
    <name evidence="14" type="ORF">EPI10_022762</name>
</gene>
<keyword evidence="6" id="KW-0378">Hydrolase</keyword>
<dbReference type="GO" id="GO:0006310">
    <property type="term" value="P:DNA recombination"/>
    <property type="evidence" value="ECO:0007669"/>
    <property type="project" value="UniProtKB-KW"/>
</dbReference>
<dbReference type="Gene3D" id="3.30.420.10">
    <property type="entry name" value="Ribonuclease H-like superfamily/Ribonuclease H"/>
    <property type="match status" value="2"/>
</dbReference>
<evidence type="ECO:0000256" key="3">
    <source>
        <dbReference type="ARBA" id="ARBA00022695"/>
    </source>
</evidence>
<dbReference type="GO" id="GO:0003964">
    <property type="term" value="F:RNA-directed DNA polymerase activity"/>
    <property type="evidence" value="ECO:0007669"/>
    <property type="project" value="UniProtKB-KW"/>
</dbReference>
<dbReference type="Pfam" id="PF13456">
    <property type="entry name" value="RVT_3"/>
    <property type="match status" value="1"/>
</dbReference>
<evidence type="ECO:0000256" key="4">
    <source>
        <dbReference type="ARBA" id="ARBA00022722"/>
    </source>
</evidence>
<dbReference type="Gene3D" id="2.40.70.10">
    <property type="entry name" value="Acid Proteases"/>
    <property type="match status" value="1"/>
</dbReference>
<dbReference type="PANTHER" id="PTHR48475">
    <property type="entry name" value="RIBONUCLEASE H"/>
    <property type="match status" value="1"/>
</dbReference>
<dbReference type="SUPFAM" id="SSF53098">
    <property type="entry name" value="Ribonuclease H-like"/>
    <property type="match status" value="2"/>
</dbReference>
<feature type="coiled-coil region" evidence="9">
    <location>
        <begin position="11"/>
        <end position="38"/>
    </location>
</feature>
<dbReference type="Pfam" id="PF00665">
    <property type="entry name" value="rve"/>
    <property type="match status" value="1"/>
</dbReference>
<dbReference type="PROSITE" id="PS50879">
    <property type="entry name" value="RNASE_H_1"/>
    <property type="match status" value="1"/>
</dbReference>
<name>A0A5B6VTD2_9ROSI</name>
<dbReference type="CDD" id="cd00303">
    <property type="entry name" value="retropepsin_like"/>
    <property type="match status" value="1"/>
</dbReference>
<feature type="domain" description="Integrase catalytic" evidence="13">
    <location>
        <begin position="1911"/>
        <end position="2072"/>
    </location>
</feature>
<keyword evidence="2" id="KW-0808">Transferase</keyword>
<dbReference type="InterPro" id="IPR001584">
    <property type="entry name" value="Integrase_cat-core"/>
</dbReference>
<dbReference type="GO" id="GO:0004523">
    <property type="term" value="F:RNA-DNA hybrid ribonuclease activity"/>
    <property type="evidence" value="ECO:0007669"/>
    <property type="project" value="InterPro"/>
</dbReference>
<protein>
    <recommendedName>
        <fullName evidence="1">RNA-directed DNA polymerase</fullName>
        <ecNumber evidence="1">2.7.7.49</ecNumber>
    </recommendedName>
</protein>
<evidence type="ECO:0000256" key="10">
    <source>
        <dbReference type="SAM" id="MobiDB-lite"/>
    </source>
</evidence>
<dbReference type="Gene3D" id="3.10.10.10">
    <property type="entry name" value="HIV Type 1 Reverse Transcriptase, subunit A, domain 1"/>
    <property type="match status" value="1"/>
</dbReference>
<evidence type="ECO:0000256" key="7">
    <source>
        <dbReference type="ARBA" id="ARBA00022918"/>
    </source>
</evidence>
<keyword evidence="9" id="KW-0175">Coiled coil</keyword>
<dbReference type="OrthoDB" id="1427511at2759"/>
<keyword evidence="4" id="KW-0540">Nuclease</keyword>
<dbReference type="PANTHER" id="PTHR48475:SF1">
    <property type="entry name" value="RNASE H TYPE-1 DOMAIN-CONTAINING PROTEIN"/>
    <property type="match status" value="1"/>
</dbReference>
<evidence type="ECO:0000259" key="11">
    <source>
        <dbReference type="PROSITE" id="PS50174"/>
    </source>
</evidence>
<dbReference type="InterPro" id="IPR000467">
    <property type="entry name" value="G_patch_dom"/>
</dbReference>
<proteinExistence type="predicted"/>
<evidence type="ECO:0000256" key="5">
    <source>
        <dbReference type="ARBA" id="ARBA00022759"/>
    </source>
</evidence>
<dbReference type="CDD" id="cd09274">
    <property type="entry name" value="RNase_HI_RT_Ty3"/>
    <property type="match status" value="1"/>
</dbReference>
<dbReference type="InterPro" id="IPR036397">
    <property type="entry name" value="RNaseH_sf"/>
</dbReference>
<evidence type="ECO:0000259" key="13">
    <source>
        <dbReference type="PROSITE" id="PS50994"/>
    </source>
</evidence>
<comment type="caution">
    <text evidence="14">The sequence shown here is derived from an EMBL/GenBank/DDBJ whole genome shotgun (WGS) entry which is preliminary data.</text>
</comment>
<dbReference type="Pfam" id="PF03732">
    <property type="entry name" value="Retrotrans_gag"/>
    <property type="match status" value="1"/>
</dbReference>
<evidence type="ECO:0000313" key="14">
    <source>
        <dbReference type="EMBL" id="KAA3472268.1"/>
    </source>
</evidence>
<dbReference type="Gene3D" id="1.10.340.70">
    <property type="match status" value="1"/>
</dbReference>
<evidence type="ECO:0000256" key="9">
    <source>
        <dbReference type="SAM" id="Coils"/>
    </source>
</evidence>